<evidence type="ECO:0000313" key="2">
    <source>
        <dbReference type="Proteomes" id="UP000236333"/>
    </source>
</evidence>
<dbReference type="EMBL" id="PGGS01001907">
    <property type="protein sequence ID" value="PNG99943.1"/>
    <property type="molecule type" value="Genomic_DNA"/>
</dbReference>
<name>A0A2J7ZI45_9CHLO</name>
<dbReference type="AlphaFoldDB" id="A0A2J7ZI45"/>
<sequence>MASNVKFIMLNAKKKRHRMHGKEEGAALFAAAFCNSSRSFWEALAPPITDNYVVRSFLGEAGFHSPLGSIGPEAVGVGRGLLLQFDMVLDLDAGAAATDRAMYQGMRWPATLAQAHRLDSHAIAQRLTLNFSECFVNAADWDSLLLRQEPDVQLY</sequence>
<gene>
    <name evidence="1" type="ORF">TSOC_014262</name>
</gene>
<feature type="non-terminal residue" evidence="1">
    <location>
        <position position="155"/>
    </location>
</feature>
<dbReference type="OrthoDB" id="538055at2759"/>
<dbReference type="Proteomes" id="UP000236333">
    <property type="component" value="Unassembled WGS sequence"/>
</dbReference>
<evidence type="ECO:0000313" key="1">
    <source>
        <dbReference type="EMBL" id="PNG99943.1"/>
    </source>
</evidence>
<organism evidence="1 2">
    <name type="scientific">Tetrabaena socialis</name>
    <dbReference type="NCBI Taxonomy" id="47790"/>
    <lineage>
        <taxon>Eukaryota</taxon>
        <taxon>Viridiplantae</taxon>
        <taxon>Chlorophyta</taxon>
        <taxon>core chlorophytes</taxon>
        <taxon>Chlorophyceae</taxon>
        <taxon>CS clade</taxon>
        <taxon>Chlamydomonadales</taxon>
        <taxon>Tetrabaenaceae</taxon>
        <taxon>Tetrabaena</taxon>
    </lineage>
</organism>
<keyword evidence="2" id="KW-1185">Reference proteome</keyword>
<comment type="caution">
    <text evidence="1">The sequence shown here is derived from an EMBL/GenBank/DDBJ whole genome shotgun (WGS) entry which is preliminary data.</text>
</comment>
<reference evidence="1 2" key="1">
    <citation type="journal article" date="2017" name="Mol. Biol. Evol.">
        <title>The 4-celled Tetrabaena socialis nuclear genome reveals the essential components for genetic control of cell number at the origin of multicellularity in the volvocine lineage.</title>
        <authorList>
            <person name="Featherston J."/>
            <person name="Arakaki Y."/>
            <person name="Hanschen E.R."/>
            <person name="Ferris P.J."/>
            <person name="Michod R.E."/>
            <person name="Olson B.J.S.C."/>
            <person name="Nozaki H."/>
            <person name="Durand P.M."/>
        </authorList>
    </citation>
    <scope>NUCLEOTIDE SEQUENCE [LARGE SCALE GENOMIC DNA]</scope>
    <source>
        <strain evidence="1 2">NIES-571</strain>
    </source>
</reference>
<proteinExistence type="predicted"/>
<protein>
    <submittedName>
        <fullName evidence="1">Uncharacterized protein</fullName>
    </submittedName>
</protein>
<accession>A0A2J7ZI45</accession>